<dbReference type="GO" id="GO:0003676">
    <property type="term" value="F:nucleic acid binding"/>
    <property type="evidence" value="ECO:0007669"/>
    <property type="project" value="InterPro"/>
</dbReference>
<evidence type="ECO:0000313" key="2">
    <source>
        <dbReference type="EMBL" id="QLL57779.1"/>
    </source>
</evidence>
<dbReference type="Gene3D" id="3.40.50.300">
    <property type="entry name" value="P-loop containing nucleotide triphosphate hydrolases"/>
    <property type="match status" value="2"/>
</dbReference>
<evidence type="ECO:0000259" key="1">
    <source>
        <dbReference type="PROSITE" id="PS51192"/>
    </source>
</evidence>
<dbReference type="InterPro" id="IPR014001">
    <property type="entry name" value="Helicase_ATP-bd"/>
</dbReference>
<protein>
    <submittedName>
        <fullName evidence="2">DEAD/DEAH box helicase</fullName>
    </submittedName>
</protein>
<keyword evidence="2" id="KW-0378">Hydrolase</keyword>
<feature type="domain" description="Helicase ATP-binding" evidence="1">
    <location>
        <begin position="142"/>
        <end position="272"/>
    </location>
</feature>
<sequence>MNSTEKRFYTDLLKRGKHFEKVFSKLLLKKELNKKEKIYVLTIAIVLFEEFKKDNRKTSFVDLSYAIILKYSIQYLDFRPLYEFSINFGFYPIVNFIIENDPLFNQDFSIIDYFGIANIKTNFSNKKGKYIETYEQNKNITNILNTDNTENAFIAPTSFGKSSLIIDYIQQQLNLSQKAMKIAVIVPTKSLLQQTYQLLKNSIKNQHIISHDEMYRNNDKGFIAVFTQERALRLMNRHDIVYDILIIDEAHNLFNKDSFFGTKPESIRSILLARLIKLNKNKNKYIKLLYLSPLVNDTKNLAIDNTSKIKDNRIKFNIKEPELYDYFEINKTTSIYNRFLNTFHEIDIKYENFYSLLKNEEGNKNFIFEISPRNVELVASKLEEQFEKINDLEIQKIASLIRNEIHSDYKIVKSIEKGIIYLHAKIPDFIKEYLEYNFRTLNKFRYLVANSVVLEGINMPIDRMFLLSTHNLSEKELVNLIGRVNRLDSVFNKQSDLEKLCPKIYFVDTAVFKNRTRKDESKSKHITKIQKLRTYTPSDKIENPLLENFKLTNVPKKDREIATERIGTLKVHEKILTKKINDYETDEYILQKFLQNDIINMFHNIDQLVKVFKSRLKNDEYIKETKRILTTPIQKYESEKNGSLENNKIIQLIYLYFIKDFVENINDLEFTRLNNAIARNYYRNYIYNDLHKPFSSRVNNAINYYKDLVKSKVNEDSYLYVTSSYGEYSYDKESKTFYKNDKGKPVYINLTEIINNQERLVNIAVVKQKMEEDFISFKLNKFISLLFDFNIIKQKDYDLSTYGTTDQNEINLAKFGFTPNIIRLIREGDQLENIILNEYDNIQIKNKDNFNLFLNTLNELDRFHIEKML</sequence>
<dbReference type="SUPFAM" id="SSF52540">
    <property type="entry name" value="P-loop containing nucleoside triphosphate hydrolases"/>
    <property type="match status" value="1"/>
</dbReference>
<proteinExistence type="predicted"/>
<keyword evidence="3" id="KW-1185">Reference proteome</keyword>
<keyword evidence="2" id="KW-0347">Helicase</keyword>
<dbReference type="GO" id="GO:0004386">
    <property type="term" value="F:helicase activity"/>
    <property type="evidence" value="ECO:0007669"/>
    <property type="project" value="UniProtKB-KW"/>
</dbReference>
<dbReference type="GeneID" id="78401131"/>
<dbReference type="AlphaFoldDB" id="A0A7H9DSR6"/>
<dbReference type="EMBL" id="CP040908">
    <property type="protein sequence ID" value="QLL57779.1"/>
    <property type="molecule type" value="Genomic_DNA"/>
</dbReference>
<dbReference type="RefSeq" id="WP_180906477.1">
    <property type="nucleotide sequence ID" value="NZ_CP040908.1"/>
</dbReference>
<dbReference type="Proteomes" id="UP000510643">
    <property type="component" value="Chromosome"/>
</dbReference>
<organism evidence="2 3">
    <name type="scientific">Empedobacter falsenii</name>
    <dbReference type="NCBI Taxonomy" id="343874"/>
    <lineage>
        <taxon>Bacteria</taxon>
        <taxon>Pseudomonadati</taxon>
        <taxon>Bacteroidota</taxon>
        <taxon>Flavobacteriia</taxon>
        <taxon>Flavobacteriales</taxon>
        <taxon>Weeksellaceae</taxon>
        <taxon>Empedobacter</taxon>
    </lineage>
</organism>
<dbReference type="InterPro" id="IPR011545">
    <property type="entry name" value="DEAD/DEAH_box_helicase_dom"/>
</dbReference>
<reference evidence="2 3" key="1">
    <citation type="submission" date="2019-06" db="EMBL/GenBank/DDBJ databases">
        <title>Emergence of pandrug resistant Empedobacter falsenii in China.</title>
        <authorList>
            <person name="Dong N."/>
            <person name="Chen S."/>
            <person name="Zhang R."/>
        </authorList>
    </citation>
    <scope>NUCLEOTIDE SEQUENCE [LARGE SCALE GENOMIC DNA]</scope>
    <source>
        <strain evidence="2 3">1681-1</strain>
    </source>
</reference>
<gene>
    <name evidence="2" type="ORF">FH779_06665</name>
</gene>
<dbReference type="PROSITE" id="PS51192">
    <property type="entry name" value="HELICASE_ATP_BIND_1"/>
    <property type="match status" value="1"/>
</dbReference>
<evidence type="ECO:0000313" key="3">
    <source>
        <dbReference type="Proteomes" id="UP000510643"/>
    </source>
</evidence>
<dbReference type="KEGG" id="efal:FH779_06665"/>
<dbReference type="Pfam" id="PF00270">
    <property type="entry name" value="DEAD"/>
    <property type="match status" value="1"/>
</dbReference>
<keyword evidence="2" id="KW-0547">Nucleotide-binding</keyword>
<keyword evidence="2" id="KW-0067">ATP-binding</keyword>
<name>A0A7H9DSR6_9FLAO</name>
<dbReference type="InterPro" id="IPR027417">
    <property type="entry name" value="P-loop_NTPase"/>
</dbReference>
<accession>A0A7H9DSR6</accession>
<dbReference type="GO" id="GO:0005524">
    <property type="term" value="F:ATP binding"/>
    <property type="evidence" value="ECO:0007669"/>
    <property type="project" value="InterPro"/>
</dbReference>